<dbReference type="AlphaFoldDB" id="A0A9Q1QCJ1"/>
<keyword evidence="3" id="KW-1185">Reference proteome</keyword>
<organism evidence="2 3">
    <name type="scientific">Carnegiea gigantea</name>
    <dbReference type="NCBI Taxonomy" id="171969"/>
    <lineage>
        <taxon>Eukaryota</taxon>
        <taxon>Viridiplantae</taxon>
        <taxon>Streptophyta</taxon>
        <taxon>Embryophyta</taxon>
        <taxon>Tracheophyta</taxon>
        <taxon>Spermatophyta</taxon>
        <taxon>Magnoliopsida</taxon>
        <taxon>eudicotyledons</taxon>
        <taxon>Gunneridae</taxon>
        <taxon>Pentapetalae</taxon>
        <taxon>Caryophyllales</taxon>
        <taxon>Cactineae</taxon>
        <taxon>Cactaceae</taxon>
        <taxon>Cactoideae</taxon>
        <taxon>Echinocereeae</taxon>
        <taxon>Carnegiea</taxon>
    </lineage>
</organism>
<gene>
    <name evidence="2" type="ORF">Cgig2_018589</name>
</gene>
<evidence type="ECO:0000313" key="3">
    <source>
        <dbReference type="Proteomes" id="UP001153076"/>
    </source>
</evidence>
<comment type="caution">
    <text evidence="2">The sequence shown here is derived from an EMBL/GenBank/DDBJ whole genome shotgun (WGS) entry which is preliminary data.</text>
</comment>
<dbReference type="OrthoDB" id="1746852at2759"/>
<protein>
    <submittedName>
        <fullName evidence="2">Uncharacterized protein</fullName>
    </submittedName>
</protein>
<feature type="transmembrane region" description="Helical" evidence="1">
    <location>
        <begin position="130"/>
        <end position="156"/>
    </location>
</feature>
<sequence length="211" mass="23872">MVATMQRALPGPLGRLSCEECSRGVVLQSPQWYSMDKLKHLEREIIPLVRPILGVDKGKARNLEVDFLVVYVPTTYNVILGRPYLHKVKAVIASYLLQLQFRIDDRSSHGILSIAHTIFIRYGWYEVYQLRIFILGTSLAVVFDVLKVCLKVVLLVKVIGGQELPKELHMVFVTTIVAVLLGLGRPFISSSGFGLCLDRSLFQLKSQLYIR</sequence>
<dbReference type="Proteomes" id="UP001153076">
    <property type="component" value="Unassembled WGS sequence"/>
</dbReference>
<evidence type="ECO:0000256" key="1">
    <source>
        <dbReference type="SAM" id="Phobius"/>
    </source>
</evidence>
<dbReference type="EMBL" id="JAKOGI010000342">
    <property type="protein sequence ID" value="KAJ8436456.1"/>
    <property type="molecule type" value="Genomic_DNA"/>
</dbReference>
<reference evidence="2" key="1">
    <citation type="submission" date="2022-04" db="EMBL/GenBank/DDBJ databases">
        <title>Carnegiea gigantea Genome sequencing and assembly v2.</title>
        <authorList>
            <person name="Copetti D."/>
            <person name="Sanderson M.J."/>
            <person name="Burquez A."/>
            <person name="Wojciechowski M.F."/>
        </authorList>
    </citation>
    <scope>NUCLEOTIDE SEQUENCE</scope>
    <source>
        <strain evidence="2">SGP5-SGP5p</strain>
        <tissue evidence="2">Aerial part</tissue>
    </source>
</reference>
<keyword evidence="1" id="KW-0812">Transmembrane</keyword>
<feature type="transmembrane region" description="Helical" evidence="1">
    <location>
        <begin position="168"/>
        <end position="188"/>
    </location>
</feature>
<proteinExistence type="predicted"/>
<keyword evidence="1" id="KW-1133">Transmembrane helix</keyword>
<evidence type="ECO:0000313" key="2">
    <source>
        <dbReference type="EMBL" id="KAJ8436456.1"/>
    </source>
</evidence>
<accession>A0A9Q1QCJ1</accession>
<name>A0A9Q1QCJ1_9CARY</name>
<keyword evidence="1" id="KW-0472">Membrane</keyword>